<dbReference type="PANTHER" id="PTHR31964">
    <property type="entry name" value="ADENINE NUCLEOTIDE ALPHA HYDROLASES-LIKE SUPERFAMILY PROTEIN"/>
    <property type="match status" value="1"/>
</dbReference>
<dbReference type="Pfam" id="PF00582">
    <property type="entry name" value="Usp"/>
    <property type="match status" value="1"/>
</dbReference>
<organism evidence="2 3">
    <name type="scientific">Capsaspora owczarzaki (strain ATCC 30864)</name>
    <dbReference type="NCBI Taxonomy" id="595528"/>
    <lineage>
        <taxon>Eukaryota</taxon>
        <taxon>Filasterea</taxon>
        <taxon>Capsaspora</taxon>
    </lineage>
</organism>
<name>A0A0D2VT07_CAPO3</name>
<sequence>MAAEPRYILVPVDDSVGARRAFDMCLNEIVKPGDGVFLVHVYEPFMPIVTPTGYVPPELFENFSSRGLKEAERILSALAAVCAERGIPCKTQAIEGDARDSICTLADTINAKMIVIGSRGLGAIKRALLGSVSSFVVNHSSKPVLVVHGQ</sequence>
<protein>
    <recommendedName>
        <fullName evidence="1">UspA domain-containing protein</fullName>
    </recommendedName>
</protein>
<dbReference type="AlphaFoldDB" id="A0A0D2VT07"/>
<dbReference type="CDD" id="cd23659">
    <property type="entry name" value="USP_At3g01520-like"/>
    <property type="match status" value="1"/>
</dbReference>
<keyword evidence="3" id="KW-1185">Reference proteome</keyword>
<dbReference type="RefSeq" id="XP_004346681.1">
    <property type="nucleotide sequence ID" value="XM_004346631.2"/>
</dbReference>
<dbReference type="eggNOG" id="ENOG502RXWD">
    <property type="taxonomic scope" value="Eukaryota"/>
</dbReference>
<dbReference type="OrthoDB" id="843225at2759"/>
<dbReference type="PANTHER" id="PTHR31964:SF113">
    <property type="entry name" value="USPA DOMAIN-CONTAINING PROTEIN"/>
    <property type="match status" value="1"/>
</dbReference>
<dbReference type="PhylomeDB" id="A0A0D2VT07"/>
<dbReference type="OMA" id="SHHFAAF"/>
<evidence type="ECO:0000313" key="2">
    <source>
        <dbReference type="EMBL" id="KJE94337.1"/>
    </source>
</evidence>
<dbReference type="STRING" id="595528.A0A0D2VT07"/>
<accession>A0A0D2VT07</accession>
<feature type="domain" description="UspA" evidence="1">
    <location>
        <begin position="8"/>
        <end position="148"/>
    </location>
</feature>
<dbReference type="Proteomes" id="UP000008743">
    <property type="component" value="Unassembled WGS sequence"/>
</dbReference>
<dbReference type="InterPro" id="IPR006015">
    <property type="entry name" value="Universal_stress_UspA"/>
</dbReference>
<dbReference type="InterPro" id="IPR014729">
    <property type="entry name" value="Rossmann-like_a/b/a_fold"/>
</dbReference>
<dbReference type="PRINTS" id="PR01438">
    <property type="entry name" value="UNVRSLSTRESS"/>
</dbReference>
<dbReference type="EMBL" id="KE346367">
    <property type="protein sequence ID" value="KJE94337.1"/>
    <property type="molecule type" value="Genomic_DNA"/>
</dbReference>
<gene>
    <name evidence="2" type="ORF">CAOG_004996</name>
</gene>
<reference evidence="3" key="1">
    <citation type="submission" date="2011-02" db="EMBL/GenBank/DDBJ databases">
        <title>The Genome Sequence of Capsaspora owczarzaki ATCC 30864.</title>
        <authorList>
            <person name="Russ C."/>
            <person name="Cuomo C."/>
            <person name="Burger G."/>
            <person name="Gray M.W."/>
            <person name="Holland P.W.H."/>
            <person name="King N."/>
            <person name="Lang F.B.F."/>
            <person name="Roger A.J."/>
            <person name="Ruiz-Trillo I."/>
            <person name="Young S.K."/>
            <person name="Zeng Q."/>
            <person name="Gargeya S."/>
            <person name="Alvarado L."/>
            <person name="Berlin A."/>
            <person name="Chapman S.B."/>
            <person name="Chen Z."/>
            <person name="Freedman E."/>
            <person name="Gellesch M."/>
            <person name="Goldberg J."/>
            <person name="Griggs A."/>
            <person name="Gujja S."/>
            <person name="Heilman E."/>
            <person name="Heiman D."/>
            <person name="Howarth C."/>
            <person name="Mehta T."/>
            <person name="Neiman D."/>
            <person name="Pearson M."/>
            <person name="Roberts A."/>
            <person name="Saif S."/>
            <person name="Shea T."/>
            <person name="Shenoy N."/>
            <person name="Sisk P."/>
            <person name="Stolte C."/>
            <person name="Sykes S."/>
            <person name="White J."/>
            <person name="Yandava C."/>
            <person name="Haas B."/>
            <person name="Nusbaum C."/>
            <person name="Birren B."/>
        </authorList>
    </citation>
    <scope>NUCLEOTIDE SEQUENCE</scope>
    <source>
        <strain evidence="3">ATCC 30864</strain>
    </source>
</reference>
<dbReference type="SUPFAM" id="SSF52402">
    <property type="entry name" value="Adenine nucleotide alpha hydrolases-like"/>
    <property type="match status" value="1"/>
</dbReference>
<proteinExistence type="predicted"/>
<dbReference type="InParanoid" id="A0A0D2VT07"/>
<evidence type="ECO:0000313" key="3">
    <source>
        <dbReference type="Proteomes" id="UP000008743"/>
    </source>
</evidence>
<dbReference type="Gene3D" id="3.40.50.620">
    <property type="entry name" value="HUPs"/>
    <property type="match status" value="1"/>
</dbReference>
<dbReference type="InterPro" id="IPR006016">
    <property type="entry name" value="UspA"/>
</dbReference>
<evidence type="ECO:0000259" key="1">
    <source>
        <dbReference type="Pfam" id="PF00582"/>
    </source>
</evidence>